<evidence type="ECO:0008006" key="5">
    <source>
        <dbReference type="Google" id="ProtNLM"/>
    </source>
</evidence>
<protein>
    <recommendedName>
        <fullName evidence="5">Pentapeptide MXKDX repeat protein</fullName>
    </recommendedName>
</protein>
<keyword evidence="4" id="KW-1185">Reference proteome</keyword>
<accession>A0ABY7T9L0</accession>
<evidence type="ECO:0000256" key="1">
    <source>
        <dbReference type="SAM" id="MobiDB-lite"/>
    </source>
</evidence>
<sequence length="62" mass="6485">MKKVLCVVALAAICSGSVFAHSATVNAPKTTLAADTVKKKTKTKDGKTKTKTKTKKDSTATM</sequence>
<name>A0ABY7T9L0_9SPHI</name>
<reference evidence="3 4" key="1">
    <citation type="submission" date="2023-02" db="EMBL/GenBank/DDBJ databases">
        <title>Genome sequence of Mucilaginibacter jinjuensis strain KACC 16571.</title>
        <authorList>
            <person name="Kim S."/>
            <person name="Heo J."/>
            <person name="Kwon S.-W."/>
        </authorList>
    </citation>
    <scope>NUCLEOTIDE SEQUENCE [LARGE SCALE GENOMIC DNA]</scope>
    <source>
        <strain evidence="3 4">KACC 16571</strain>
    </source>
</reference>
<evidence type="ECO:0000313" key="3">
    <source>
        <dbReference type="EMBL" id="WCT12357.1"/>
    </source>
</evidence>
<keyword evidence="2" id="KW-0732">Signal</keyword>
<feature type="chain" id="PRO_5045505021" description="Pentapeptide MXKDX repeat protein" evidence="2">
    <location>
        <begin position="21"/>
        <end position="62"/>
    </location>
</feature>
<feature type="region of interest" description="Disordered" evidence="1">
    <location>
        <begin position="37"/>
        <end position="62"/>
    </location>
</feature>
<organism evidence="3 4">
    <name type="scientific">Mucilaginibacter jinjuensis</name>
    <dbReference type="NCBI Taxonomy" id="1176721"/>
    <lineage>
        <taxon>Bacteria</taxon>
        <taxon>Pseudomonadati</taxon>
        <taxon>Bacteroidota</taxon>
        <taxon>Sphingobacteriia</taxon>
        <taxon>Sphingobacteriales</taxon>
        <taxon>Sphingobacteriaceae</taxon>
        <taxon>Mucilaginibacter</taxon>
    </lineage>
</organism>
<dbReference type="RefSeq" id="WP_273630615.1">
    <property type="nucleotide sequence ID" value="NZ_CP117167.1"/>
</dbReference>
<gene>
    <name evidence="3" type="ORF">PQO05_00220</name>
</gene>
<dbReference type="EMBL" id="CP117167">
    <property type="protein sequence ID" value="WCT12357.1"/>
    <property type="molecule type" value="Genomic_DNA"/>
</dbReference>
<feature type="signal peptide" evidence="2">
    <location>
        <begin position="1"/>
        <end position="20"/>
    </location>
</feature>
<evidence type="ECO:0000313" key="4">
    <source>
        <dbReference type="Proteomes" id="UP001216139"/>
    </source>
</evidence>
<dbReference type="Proteomes" id="UP001216139">
    <property type="component" value="Chromosome"/>
</dbReference>
<proteinExistence type="predicted"/>
<evidence type="ECO:0000256" key="2">
    <source>
        <dbReference type="SAM" id="SignalP"/>
    </source>
</evidence>